<accession>A0AAE6IUB3</accession>
<evidence type="ECO:0000313" key="3">
    <source>
        <dbReference type="Proteomes" id="UP000323594"/>
    </source>
</evidence>
<feature type="transmembrane region" description="Helical" evidence="1">
    <location>
        <begin position="13"/>
        <end position="36"/>
    </location>
</feature>
<name>A0AAE6IUB3_TREPH</name>
<proteinExistence type="predicted"/>
<dbReference type="Proteomes" id="UP000323594">
    <property type="component" value="Chromosome"/>
</dbReference>
<reference evidence="2 3" key="1">
    <citation type="submission" date="2019-08" db="EMBL/GenBank/DDBJ databases">
        <authorList>
            <person name="Kuhnert P."/>
        </authorList>
    </citation>
    <scope>NUCLEOTIDE SEQUENCE [LARGE SCALE GENOMIC DNA]</scope>
    <source>
        <strain evidence="2 3">B36.5</strain>
    </source>
</reference>
<dbReference type="EMBL" id="CP042817">
    <property type="protein sequence ID" value="QEJ98424.1"/>
    <property type="molecule type" value="Genomic_DNA"/>
</dbReference>
<evidence type="ECO:0000313" key="2">
    <source>
        <dbReference type="EMBL" id="QEJ98424.1"/>
    </source>
</evidence>
<protein>
    <submittedName>
        <fullName evidence="2">Uncharacterized protein</fullName>
    </submittedName>
</protein>
<dbReference type="AlphaFoldDB" id="A0AAE6IUB3"/>
<keyword evidence="1" id="KW-0472">Membrane</keyword>
<organism evidence="2 3">
    <name type="scientific">Treponema phagedenis</name>
    <dbReference type="NCBI Taxonomy" id="162"/>
    <lineage>
        <taxon>Bacteria</taxon>
        <taxon>Pseudomonadati</taxon>
        <taxon>Spirochaetota</taxon>
        <taxon>Spirochaetia</taxon>
        <taxon>Spirochaetales</taxon>
        <taxon>Treponemataceae</taxon>
        <taxon>Treponema</taxon>
    </lineage>
</organism>
<sequence>MQNIRVFPFARRFYFFANAALRVGVLRAPLTLRLFLRYFRRAKRIRLRAFEKALAALRMPNTD</sequence>
<keyword evidence="1" id="KW-0812">Transmembrane</keyword>
<evidence type="ECO:0000256" key="1">
    <source>
        <dbReference type="SAM" id="Phobius"/>
    </source>
</evidence>
<gene>
    <name evidence="2" type="ORF">FUT82_10730</name>
</gene>
<keyword evidence="1" id="KW-1133">Transmembrane helix</keyword>